<sequence length="124" mass="13431">MQWTINTPGLPFVLLSATYSPTKYRVPATKLPIYIASSSPHIISLDTEYIISFKMPAQETQQPQSQQMELPSTQPQNGAINKEQPRPTEQMTPESMSLRGGGGGGICCGLCAGLACFECLDCCC</sequence>
<name>A0A9P7YEV9_9HELO</name>
<dbReference type="EMBL" id="MU251547">
    <property type="protein sequence ID" value="KAG9232459.1"/>
    <property type="molecule type" value="Genomic_DNA"/>
</dbReference>
<organism evidence="2 3">
    <name type="scientific">Amylocarpus encephaloides</name>
    <dbReference type="NCBI Taxonomy" id="45428"/>
    <lineage>
        <taxon>Eukaryota</taxon>
        <taxon>Fungi</taxon>
        <taxon>Dikarya</taxon>
        <taxon>Ascomycota</taxon>
        <taxon>Pezizomycotina</taxon>
        <taxon>Leotiomycetes</taxon>
        <taxon>Helotiales</taxon>
        <taxon>Helotiales incertae sedis</taxon>
        <taxon>Amylocarpus</taxon>
    </lineage>
</organism>
<accession>A0A9P7YEV9</accession>
<proteinExistence type="predicted"/>
<feature type="compositionally biased region" description="Low complexity" evidence="1">
    <location>
        <begin position="58"/>
        <end position="67"/>
    </location>
</feature>
<evidence type="ECO:0000313" key="2">
    <source>
        <dbReference type="EMBL" id="KAG9232459.1"/>
    </source>
</evidence>
<comment type="caution">
    <text evidence="2">The sequence shown here is derived from an EMBL/GenBank/DDBJ whole genome shotgun (WGS) entry which is preliminary data.</text>
</comment>
<feature type="compositionally biased region" description="Polar residues" evidence="1">
    <location>
        <begin position="68"/>
        <end position="79"/>
    </location>
</feature>
<dbReference type="Proteomes" id="UP000824998">
    <property type="component" value="Unassembled WGS sequence"/>
</dbReference>
<keyword evidence="3" id="KW-1185">Reference proteome</keyword>
<evidence type="ECO:0000313" key="3">
    <source>
        <dbReference type="Proteomes" id="UP000824998"/>
    </source>
</evidence>
<feature type="region of interest" description="Disordered" evidence="1">
    <location>
        <begin position="56"/>
        <end position="97"/>
    </location>
</feature>
<reference evidence="2" key="1">
    <citation type="journal article" date="2021" name="IMA Fungus">
        <title>Genomic characterization of three marine fungi, including Emericellopsis atlantica sp. nov. with signatures of a generalist lifestyle and marine biomass degradation.</title>
        <authorList>
            <person name="Hagestad O.C."/>
            <person name="Hou L."/>
            <person name="Andersen J.H."/>
            <person name="Hansen E.H."/>
            <person name="Altermark B."/>
            <person name="Li C."/>
            <person name="Kuhnert E."/>
            <person name="Cox R.J."/>
            <person name="Crous P.W."/>
            <person name="Spatafora J.W."/>
            <person name="Lail K."/>
            <person name="Amirebrahimi M."/>
            <person name="Lipzen A."/>
            <person name="Pangilinan J."/>
            <person name="Andreopoulos W."/>
            <person name="Hayes R.D."/>
            <person name="Ng V."/>
            <person name="Grigoriev I.V."/>
            <person name="Jackson S.A."/>
            <person name="Sutton T.D.S."/>
            <person name="Dobson A.D.W."/>
            <person name="Rama T."/>
        </authorList>
    </citation>
    <scope>NUCLEOTIDE SEQUENCE</scope>
    <source>
        <strain evidence="2">TRa018bII</strain>
    </source>
</reference>
<protein>
    <recommendedName>
        <fullName evidence="4">Cysteine-rich transmembrane CYSTM domain-containing protein</fullName>
    </recommendedName>
</protein>
<evidence type="ECO:0008006" key="4">
    <source>
        <dbReference type="Google" id="ProtNLM"/>
    </source>
</evidence>
<evidence type="ECO:0000256" key="1">
    <source>
        <dbReference type="SAM" id="MobiDB-lite"/>
    </source>
</evidence>
<gene>
    <name evidence="2" type="ORF">BJ875DRAFT_78457</name>
</gene>
<dbReference type="AlphaFoldDB" id="A0A9P7YEV9"/>